<organism evidence="4 5">
    <name type="scientific">Myriangium duriaei CBS 260.36</name>
    <dbReference type="NCBI Taxonomy" id="1168546"/>
    <lineage>
        <taxon>Eukaryota</taxon>
        <taxon>Fungi</taxon>
        <taxon>Dikarya</taxon>
        <taxon>Ascomycota</taxon>
        <taxon>Pezizomycotina</taxon>
        <taxon>Dothideomycetes</taxon>
        <taxon>Dothideomycetidae</taxon>
        <taxon>Myriangiales</taxon>
        <taxon>Myriangiaceae</taxon>
        <taxon>Myriangium</taxon>
    </lineage>
</organism>
<dbReference type="InterPro" id="IPR006151">
    <property type="entry name" value="Shikm_DH/Glu-tRNA_Rdtase"/>
</dbReference>
<dbReference type="PANTHER" id="PTHR21089">
    <property type="entry name" value="SHIKIMATE DEHYDROGENASE"/>
    <property type="match status" value="1"/>
</dbReference>
<dbReference type="GO" id="GO:0004764">
    <property type="term" value="F:shikimate 3-dehydrogenase (NADP+) activity"/>
    <property type="evidence" value="ECO:0007669"/>
    <property type="project" value="InterPro"/>
</dbReference>
<dbReference type="Pfam" id="PF08501">
    <property type="entry name" value="Shikimate_dh_N"/>
    <property type="match status" value="1"/>
</dbReference>
<dbReference type="OrthoDB" id="204377at2759"/>
<dbReference type="EMBL" id="ML996093">
    <property type="protein sequence ID" value="KAF2148482.1"/>
    <property type="molecule type" value="Genomic_DNA"/>
</dbReference>
<dbReference type="AlphaFoldDB" id="A0A9P4MD30"/>
<dbReference type="Gene3D" id="3.40.50.720">
    <property type="entry name" value="NAD(P)-binding Rossmann-like Domain"/>
    <property type="match status" value="1"/>
</dbReference>
<dbReference type="NCBIfam" id="TIGR01809">
    <property type="entry name" value="Shik-DH-AROM"/>
    <property type="match status" value="1"/>
</dbReference>
<dbReference type="InterPro" id="IPR013708">
    <property type="entry name" value="Shikimate_DH-bd_N"/>
</dbReference>
<evidence type="ECO:0000313" key="5">
    <source>
        <dbReference type="Proteomes" id="UP000799439"/>
    </source>
</evidence>
<dbReference type="CDD" id="cd01065">
    <property type="entry name" value="NAD_bind_Shikimate_DH"/>
    <property type="match status" value="1"/>
</dbReference>
<evidence type="ECO:0000259" key="2">
    <source>
        <dbReference type="Pfam" id="PF08501"/>
    </source>
</evidence>
<accession>A0A9P4MD30</accession>
<feature type="domain" description="Quinate/shikimate 5-dehydrogenase/glutamyl-tRNA reductase" evidence="1">
    <location>
        <begin position="140"/>
        <end position="237"/>
    </location>
</feature>
<reference evidence="4" key="1">
    <citation type="journal article" date="2020" name="Stud. Mycol.">
        <title>101 Dothideomycetes genomes: a test case for predicting lifestyles and emergence of pathogens.</title>
        <authorList>
            <person name="Haridas S."/>
            <person name="Albert R."/>
            <person name="Binder M."/>
            <person name="Bloem J."/>
            <person name="Labutti K."/>
            <person name="Salamov A."/>
            <person name="Andreopoulos B."/>
            <person name="Baker S."/>
            <person name="Barry K."/>
            <person name="Bills G."/>
            <person name="Bluhm B."/>
            <person name="Cannon C."/>
            <person name="Castanera R."/>
            <person name="Culley D."/>
            <person name="Daum C."/>
            <person name="Ezra D."/>
            <person name="Gonzalez J."/>
            <person name="Henrissat B."/>
            <person name="Kuo A."/>
            <person name="Liang C."/>
            <person name="Lipzen A."/>
            <person name="Lutzoni F."/>
            <person name="Magnuson J."/>
            <person name="Mondo S."/>
            <person name="Nolan M."/>
            <person name="Ohm R."/>
            <person name="Pangilinan J."/>
            <person name="Park H.-J."/>
            <person name="Ramirez L."/>
            <person name="Alfaro M."/>
            <person name="Sun H."/>
            <person name="Tritt A."/>
            <person name="Yoshinaga Y."/>
            <person name="Zwiers L.-H."/>
            <person name="Turgeon B."/>
            <person name="Goodwin S."/>
            <person name="Spatafora J."/>
            <person name="Crous P."/>
            <person name="Grigoriev I."/>
        </authorList>
    </citation>
    <scope>NUCLEOTIDE SEQUENCE</scope>
    <source>
        <strain evidence="4">CBS 260.36</strain>
    </source>
</reference>
<feature type="domain" description="SDH C-terminal" evidence="3">
    <location>
        <begin position="259"/>
        <end position="285"/>
    </location>
</feature>
<evidence type="ECO:0000259" key="1">
    <source>
        <dbReference type="Pfam" id="PF01488"/>
    </source>
</evidence>
<comment type="caution">
    <text evidence="4">The sequence shown here is derived from an EMBL/GenBank/DDBJ whole genome shotgun (WGS) entry which is preliminary data.</text>
</comment>
<keyword evidence="5" id="KW-1185">Reference proteome</keyword>
<dbReference type="InterPro" id="IPR010110">
    <property type="entry name" value="Shikimate_DH_AroM-type"/>
</dbReference>
<dbReference type="InterPro" id="IPR046346">
    <property type="entry name" value="Aminoacid_DH-like_N_sf"/>
</dbReference>
<dbReference type="Proteomes" id="UP000799439">
    <property type="component" value="Unassembled WGS sequence"/>
</dbReference>
<dbReference type="Pfam" id="PF01488">
    <property type="entry name" value="Shikimate_DH"/>
    <property type="match status" value="1"/>
</dbReference>
<evidence type="ECO:0000313" key="4">
    <source>
        <dbReference type="EMBL" id="KAF2148482.1"/>
    </source>
</evidence>
<dbReference type="Gene3D" id="3.40.50.10860">
    <property type="entry name" value="Leucine Dehydrogenase, chain A, domain 1"/>
    <property type="match status" value="1"/>
</dbReference>
<dbReference type="GO" id="GO:0019632">
    <property type="term" value="P:shikimate metabolic process"/>
    <property type="evidence" value="ECO:0007669"/>
    <property type="project" value="TreeGrafter"/>
</dbReference>
<protein>
    <submittedName>
        <fullName evidence="4">Quinate 5-dehydrogenase, protein</fullName>
    </submittedName>
</protein>
<dbReference type="InterPro" id="IPR041121">
    <property type="entry name" value="SDH_C"/>
</dbReference>
<dbReference type="Pfam" id="PF18317">
    <property type="entry name" value="SDH_C"/>
    <property type="match status" value="1"/>
</dbReference>
<dbReference type="SUPFAM" id="SSF51735">
    <property type="entry name" value="NAD(P)-binding Rossmann-fold domains"/>
    <property type="match status" value="1"/>
</dbReference>
<evidence type="ECO:0000259" key="3">
    <source>
        <dbReference type="Pfam" id="PF18317"/>
    </source>
</evidence>
<dbReference type="GO" id="GO:0005737">
    <property type="term" value="C:cytoplasm"/>
    <property type="evidence" value="ECO:0007669"/>
    <property type="project" value="InterPro"/>
</dbReference>
<proteinExistence type="predicted"/>
<name>A0A9P4MD30_9PEZI</name>
<dbReference type="SUPFAM" id="SSF53223">
    <property type="entry name" value="Aminoacid dehydrogenase-like, N-terminal domain"/>
    <property type="match status" value="1"/>
</dbReference>
<dbReference type="PANTHER" id="PTHR21089:SF26">
    <property type="entry name" value="AROM POLYPEPTIDE, PUTATIVE-RELATED"/>
    <property type="match status" value="1"/>
</dbReference>
<sequence>MTVLDSRNSTPAWDKTQQFYIFGRGISFSMSPTIHNTGFRHHGLNKYYQIHEVDKVDECGPFIQSPDFGGASVTMPYKLQVSRFCDSISPEAKLIGAINTLSIQPDPSGRTKIRGDNTDWSGLVKCIQENYPSHASQHRENGWVIGAGGASRAALYALHRSGVQNIYISNRTRANADQIIADYAHLFKITYIESWKDMNAHAADIIIGTIPADTITDDSFKDVQWKEQGGLCIDMSYKPRVTPLMSIARNQGSWNTASGIDVLLEQGYLQYNMWTGLDSPRELVRYAVGIDGEES</sequence>
<feature type="domain" description="Shikimate dehydrogenase substrate binding N-terminal" evidence="2">
    <location>
        <begin position="21"/>
        <end position="101"/>
    </location>
</feature>
<dbReference type="InterPro" id="IPR036291">
    <property type="entry name" value="NAD(P)-bd_dom_sf"/>
</dbReference>
<gene>
    <name evidence="4" type="ORF">K461DRAFT_282944</name>
</gene>
<dbReference type="InterPro" id="IPR022893">
    <property type="entry name" value="Shikimate_DH_fam"/>
</dbReference>
<dbReference type="GO" id="GO:0009423">
    <property type="term" value="P:chorismate biosynthetic process"/>
    <property type="evidence" value="ECO:0007669"/>
    <property type="project" value="TreeGrafter"/>
</dbReference>